<dbReference type="SUPFAM" id="SSF50044">
    <property type="entry name" value="SH3-domain"/>
    <property type="match status" value="1"/>
</dbReference>
<evidence type="ECO:0000256" key="1">
    <source>
        <dbReference type="ARBA" id="ARBA00022443"/>
    </source>
</evidence>
<sequence>VMADNGVLLVQALYSFKGKNNDELCFNKGDIITVSQREEGGWWEGTLEDKTGWFPSNYVKECKQTGEITPKSPGQLTPELLSPQQAQQQQIYRSLVLKDIIESERSHVAEVQQLNDTYLNALRKSDILTDSEYKQLVSNLEEVITTHGHLVTALEEQNERPPRDQRIGGAFLKMAPQLQATHKQYCGNHPRAVCILEKYKDELNTFMESEGATRPGIMVLTTALSKPFRRLDKYAGMMQEYERHIDEGHPDRGDTQRSSIVYRDLAALCGSIRRQKELELEVVTGRVHGWDGGESLATLGEVICMGSVALLPDHRDRYLVLFPATLVTLAVSPRMSAFIFEGNYPLTAVHVNKLEDGDHYKNAFEVSGPGVDRIVAVCQTKDDQQHWVETLSQQVRQARSQYPHLTSPPPPPPAHPGKVGSDTWNTFSVPPNSDSVHVVARIRWKNEGDVWSMSCLRPSPPLRPGASQKDEKRNPRNNKRKDDKWHEDDALILRVIEAYCTSAKTRYTINSTLLDSPQVLIAEDEKIIIEETKGNKVVVEEKSLVDTVYALKDQVAVLVKDYQALKSAFEVEKQSSNNFRNIVKKHLLAGRDDIKWDYDI</sequence>
<dbReference type="PRINTS" id="PR00452">
    <property type="entry name" value="SH3DOMAIN"/>
</dbReference>
<evidence type="ECO:0000313" key="7">
    <source>
        <dbReference type="EMBL" id="CAL4103827.1"/>
    </source>
</evidence>
<dbReference type="SMART" id="SM00326">
    <property type="entry name" value="SH3"/>
    <property type="match status" value="1"/>
</dbReference>
<feature type="domain" description="PH" evidence="5">
    <location>
        <begin position="301"/>
        <end position="396"/>
    </location>
</feature>
<evidence type="ECO:0000256" key="2">
    <source>
        <dbReference type="PROSITE-ProRule" id="PRU00192"/>
    </source>
</evidence>
<dbReference type="InterPro" id="IPR036028">
    <property type="entry name" value="SH3-like_dom_sf"/>
</dbReference>
<dbReference type="InterPro" id="IPR035899">
    <property type="entry name" value="DBL_dom_sf"/>
</dbReference>
<organism evidence="7 8">
    <name type="scientific">Meganyctiphanes norvegica</name>
    <name type="common">Northern krill</name>
    <name type="synonym">Thysanopoda norvegica</name>
    <dbReference type="NCBI Taxonomy" id="48144"/>
    <lineage>
        <taxon>Eukaryota</taxon>
        <taxon>Metazoa</taxon>
        <taxon>Ecdysozoa</taxon>
        <taxon>Arthropoda</taxon>
        <taxon>Crustacea</taxon>
        <taxon>Multicrustacea</taxon>
        <taxon>Malacostraca</taxon>
        <taxon>Eumalacostraca</taxon>
        <taxon>Eucarida</taxon>
        <taxon>Euphausiacea</taxon>
        <taxon>Euphausiidae</taxon>
        <taxon>Meganyctiphanes</taxon>
    </lineage>
</organism>
<evidence type="ECO:0000256" key="3">
    <source>
        <dbReference type="SAM" id="MobiDB-lite"/>
    </source>
</evidence>
<dbReference type="GO" id="GO:0016192">
    <property type="term" value="P:vesicle-mediated transport"/>
    <property type="evidence" value="ECO:0007669"/>
    <property type="project" value="UniProtKB-ARBA"/>
</dbReference>
<dbReference type="PANTHER" id="PTHR46026">
    <property type="entry name" value="RHO-TYPE GUANINE NUCLEOTIDE EXCHANGE FACTOR, ISOFORM F"/>
    <property type="match status" value="1"/>
</dbReference>
<dbReference type="Proteomes" id="UP001497623">
    <property type="component" value="Unassembled WGS sequence"/>
</dbReference>
<dbReference type="PANTHER" id="PTHR46026:SF1">
    <property type="entry name" value="RHO-TYPE GUANINE NUCLEOTIDE EXCHANGE FACTOR, ISOFORM F"/>
    <property type="match status" value="1"/>
</dbReference>
<dbReference type="SUPFAM" id="SSF50729">
    <property type="entry name" value="PH domain-like"/>
    <property type="match status" value="1"/>
</dbReference>
<feature type="region of interest" description="Disordered" evidence="3">
    <location>
        <begin position="455"/>
        <end position="482"/>
    </location>
</feature>
<comment type="caution">
    <text evidence="7">The sequence shown here is derived from an EMBL/GenBank/DDBJ whole genome shotgun (WGS) entry which is preliminary data.</text>
</comment>
<dbReference type="FunFam" id="1.20.900.10:FF:000016">
    <property type="entry name" value="Rho guanine nucleotide exchange factor 6"/>
    <property type="match status" value="1"/>
</dbReference>
<dbReference type="InterPro" id="IPR032409">
    <property type="entry name" value="GEF6/7_CC"/>
</dbReference>
<dbReference type="Pfam" id="PF14604">
    <property type="entry name" value="SH3_9"/>
    <property type="match status" value="1"/>
</dbReference>
<dbReference type="InterPro" id="IPR001452">
    <property type="entry name" value="SH3_domain"/>
</dbReference>
<dbReference type="InterPro" id="IPR000219">
    <property type="entry name" value="DH_dom"/>
</dbReference>
<gene>
    <name evidence="7" type="ORF">MNOR_LOCUS17661</name>
</gene>
<evidence type="ECO:0008006" key="9">
    <source>
        <dbReference type="Google" id="ProtNLM"/>
    </source>
</evidence>
<feature type="non-terminal residue" evidence="7">
    <location>
        <position position="1"/>
    </location>
</feature>
<evidence type="ECO:0000259" key="5">
    <source>
        <dbReference type="PROSITE" id="PS50003"/>
    </source>
</evidence>
<keyword evidence="1 2" id="KW-0728">SH3 domain</keyword>
<dbReference type="FunFam" id="2.30.30.40:FF:000072">
    <property type="entry name" value="Unconventional Myosin IB"/>
    <property type="match status" value="1"/>
</dbReference>
<protein>
    <recommendedName>
        <fullName evidence="9">Rho guanine nucleotide exchange factor 7</fullName>
    </recommendedName>
</protein>
<dbReference type="PROSITE" id="PS50003">
    <property type="entry name" value="PH_DOMAIN"/>
    <property type="match status" value="1"/>
</dbReference>
<feature type="domain" description="DH" evidence="6">
    <location>
        <begin position="92"/>
        <end position="272"/>
    </location>
</feature>
<dbReference type="GO" id="GO:0005737">
    <property type="term" value="C:cytoplasm"/>
    <property type="evidence" value="ECO:0007669"/>
    <property type="project" value="TreeGrafter"/>
</dbReference>
<feature type="region of interest" description="Disordered" evidence="3">
    <location>
        <begin position="398"/>
        <end position="427"/>
    </location>
</feature>
<dbReference type="SMART" id="SM00325">
    <property type="entry name" value="RhoGEF"/>
    <property type="match status" value="1"/>
</dbReference>
<dbReference type="Gene3D" id="1.20.900.10">
    <property type="entry name" value="Dbl homology (DH) domain"/>
    <property type="match status" value="1"/>
</dbReference>
<dbReference type="EMBL" id="CAXKWB010012234">
    <property type="protein sequence ID" value="CAL4103827.1"/>
    <property type="molecule type" value="Genomic_DNA"/>
</dbReference>
<dbReference type="PROSITE" id="PS50002">
    <property type="entry name" value="SH3"/>
    <property type="match status" value="1"/>
</dbReference>
<evidence type="ECO:0000259" key="4">
    <source>
        <dbReference type="PROSITE" id="PS50002"/>
    </source>
</evidence>
<dbReference type="GO" id="GO:0005085">
    <property type="term" value="F:guanyl-nucleotide exchange factor activity"/>
    <property type="evidence" value="ECO:0007669"/>
    <property type="project" value="InterPro"/>
</dbReference>
<evidence type="ECO:0000259" key="6">
    <source>
        <dbReference type="PROSITE" id="PS50010"/>
    </source>
</evidence>
<evidence type="ECO:0000313" key="8">
    <source>
        <dbReference type="Proteomes" id="UP001497623"/>
    </source>
</evidence>
<dbReference type="CDD" id="cd11877">
    <property type="entry name" value="SH3_PIX"/>
    <property type="match status" value="1"/>
</dbReference>
<feature type="compositionally biased region" description="Pro residues" evidence="3">
    <location>
        <begin position="406"/>
        <end position="415"/>
    </location>
</feature>
<keyword evidence="8" id="KW-1185">Reference proteome</keyword>
<name>A0AAV2QVT9_MEGNR</name>
<dbReference type="Gene3D" id="2.30.29.30">
    <property type="entry name" value="Pleckstrin-homology domain (PH domain)/Phosphotyrosine-binding domain (PTB)"/>
    <property type="match status" value="1"/>
</dbReference>
<dbReference type="InterPro" id="IPR001849">
    <property type="entry name" value="PH_domain"/>
</dbReference>
<proteinExistence type="predicted"/>
<dbReference type="Gene3D" id="1.20.5.390">
    <property type="entry name" value="L1 transposable element, trimerization domain"/>
    <property type="match status" value="1"/>
</dbReference>
<dbReference type="CDD" id="cd00160">
    <property type="entry name" value="RhoGEF"/>
    <property type="match status" value="1"/>
</dbReference>
<feature type="non-terminal residue" evidence="7">
    <location>
        <position position="600"/>
    </location>
</feature>
<dbReference type="Pfam" id="PF00621">
    <property type="entry name" value="RhoGEF"/>
    <property type="match status" value="1"/>
</dbReference>
<feature type="compositionally biased region" description="Basic and acidic residues" evidence="3">
    <location>
        <begin position="468"/>
        <end position="482"/>
    </location>
</feature>
<dbReference type="SUPFAM" id="SSF48065">
    <property type="entry name" value="DBL homology domain (DH-domain)"/>
    <property type="match status" value="1"/>
</dbReference>
<accession>A0AAV2QVT9</accession>
<dbReference type="PROSITE" id="PS50010">
    <property type="entry name" value="DH_2"/>
    <property type="match status" value="1"/>
</dbReference>
<dbReference type="AlphaFoldDB" id="A0AAV2QVT9"/>
<feature type="domain" description="SH3" evidence="4">
    <location>
        <begin position="5"/>
        <end position="64"/>
    </location>
</feature>
<reference evidence="7 8" key="1">
    <citation type="submission" date="2024-05" db="EMBL/GenBank/DDBJ databases">
        <authorList>
            <person name="Wallberg A."/>
        </authorList>
    </citation>
    <scope>NUCLEOTIDE SEQUENCE [LARGE SCALE GENOMIC DNA]</scope>
</reference>
<dbReference type="Gene3D" id="2.30.30.40">
    <property type="entry name" value="SH3 Domains"/>
    <property type="match status" value="1"/>
</dbReference>
<dbReference type="InterPro" id="IPR011993">
    <property type="entry name" value="PH-like_dom_sf"/>
</dbReference>
<dbReference type="Pfam" id="PF16523">
    <property type="entry name" value="betaPIX_CC"/>
    <property type="match status" value="1"/>
</dbReference>